<proteinExistence type="predicted"/>
<gene>
    <name evidence="2" type="ORF">ADL15_40350</name>
</gene>
<dbReference type="Pfam" id="PF04965">
    <property type="entry name" value="GPW_gp25"/>
    <property type="match status" value="1"/>
</dbReference>
<evidence type="ECO:0000313" key="3">
    <source>
        <dbReference type="Proteomes" id="UP000053244"/>
    </source>
</evidence>
<dbReference type="AlphaFoldDB" id="A0A117MMK7"/>
<evidence type="ECO:0000313" key="2">
    <source>
        <dbReference type="EMBL" id="KUL25599.1"/>
    </source>
</evidence>
<dbReference type="Proteomes" id="UP000053244">
    <property type="component" value="Unassembled WGS sequence"/>
</dbReference>
<name>A0A117MMK7_9ACTN</name>
<accession>A0A117MMK7</accession>
<keyword evidence="3" id="KW-1185">Reference proteome</keyword>
<dbReference type="SUPFAM" id="SSF160719">
    <property type="entry name" value="gpW/gp25-like"/>
    <property type="match status" value="1"/>
</dbReference>
<reference evidence="2 3" key="1">
    <citation type="submission" date="2015-10" db="EMBL/GenBank/DDBJ databases">
        <authorList>
            <person name="Gilbert D.G."/>
        </authorList>
    </citation>
    <scope>NUCLEOTIDE SEQUENCE [LARGE SCALE GENOMIC DNA]</scope>
    <source>
        <strain evidence="2 3">NRRL B-16712</strain>
    </source>
</reference>
<comment type="caution">
    <text evidence="2">The sequence shown here is derived from an EMBL/GenBank/DDBJ whole genome shotgun (WGS) entry which is preliminary data.</text>
</comment>
<dbReference type="EMBL" id="LLZH01000312">
    <property type="protein sequence ID" value="KUL25599.1"/>
    <property type="molecule type" value="Genomic_DNA"/>
</dbReference>
<dbReference type="RefSeq" id="WP_067703346.1">
    <property type="nucleotide sequence ID" value="NZ_LLZH01000312.1"/>
</dbReference>
<feature type="domain" description="IraD/Gp25-like" evidence="1">
    <location>
        <begin position="24"/>
        <end position="95"/>
    </location>
</feature>
<dbReference type="InterPro" id="IPR007048">
    <property type="entry name" value="IraD/Gp25-like"/>
</dbReference>
<dbReference type="Gene3D" id="3.10.450.40">
    <property type="match status" value="1"/>
</dbReference>
<evidence type="ECO:0000259" key="1">
    <source>
        <dbReference type="Pfam" id="PF04965"/>
    </source>
</evidence>
<dbReference type="OrthoDB" id="9802846at2"/>
<protein>
    <recommendedName>
        <fullName evidence="1">IraD/Gp25-like domain-containing protein</fullName>
    </recommendedName>
</protein>
<organism evidence="2 3">
    <name type="scientific">Actinoplanes awajinensis subsp. mycoplanecinus</name>
    <dbReference type="NCBI Taxonomy" id="135947"/>
    <lineage>
        <taxon>Bacteria</taxon>
        <taxon>Bacillati</taxon>
        <taxon>Actinomycetota</taxon>
        <taxon>Actinomycetes</taxon>
        <taxon>Micromonosporales</taxon>
        <taxon>Micromonosporaceae</taxon>
        <taxon>Actinoplanes</taxon>
    </lineage>
</organism>
<sequence>MSDTVFGVSVPFRVVDGRIAVSAGTDKIEENIVHLLLTRVGERPMRRDIGSGLHELLQEPDDEALRALLRQRLLAVQQWEPRIRVVAIDLERRDDLLLILFTYAPSGSAEQRTLTVPVALSAGGSP</sequence>